<evidence type="ECO:0000313" key="1">
    <source>
        <dbReference type="EMBL" id="UTQ79673.1"/>
    </source>
</evidence>
<proteinExistence type="evidence at transcript level"/>
<sequence>MFRLIIISVSSLCLTHGAPINSKTTTLRNLNTTFPGIFQHDFLDNIDFYPSNKYTQFIAPKIQSKCMYASVENFLTESNYVMPQECGLVATMTIHDSMFTKSIVDIGTFACTQYHRSKCNPPMHLYTLNYTEDIFVNDILTYYSKETITFRYAIDKTLINYIIVLKDEYTGMFYWITSYCLKYMTVTSDNKFVHLGPGIHHYDAATKQFCITDYSNMCTPVGPFKTKSDFILSLPLEITISSDRPYFKYFEKHTYDDTVKHTIPYDDNNRFEFDKNDYFVYVAGNIRSMQPNYQCVKYHFVPMSSIFHIDIIIDSIEKKVTQYFHLLANFVYENIHDIVEYVENIGLLVCSYIVKKIIHLITRIAAFSFLTEAFIIAIFMMATNYNYTAIICVVVTFCTLKKWLFMW</sequence>
<protein>
    <submittedName>
        <fullName evidence="1">Uncharacterized protein</fullName>
    </submittedName>
</protein>
<accession>A0A976X7J0</accession>
<reference evidence="1" key="1">
    <citation type="submission" date="2021-01" db="EMBL/GenBank/DDBJ databases">
        <authorList>
            <person name="Lu g."/>
            <person name="Ye z."/>
        </authorList>
    </citation>
    <scope>NUCLEOTIDE SEQUENCE</scope>
    <source>
        <strain evidence="1">OPQ3</strain>
    </source>
</reference>
<organism evidence="1">
    <name type="scientific">Barley aphid RNA virus 2 isolate HP1</name>
    <dbReference type="NCBI Taxonomy" id="2961862"/>
    <lineage>
        <taxon>Viruses</taxon>
        <taxon>Riboviria</taxon>
    </lineage>
</organism>
<name>A0A976X7J0_9VIRU</name>
<dbReference type="EMBL" id="MW528424">
    <property type="protein sequence ID" value="UTQ79673.1"/>
    <property type="molecule type" value="mRNA"/>
</dbReference>